<dbReference type="AlphaFoldDB" id="A0A813SQ39"/>
<dbReference type="Proteomes" id="UP000663828">
    <property type="component" value="Unassembled WGS sequence"/>
</dbReference>
<organism evidence="1 2">
    <name type="scientific">Adineta ricciae</name>
    <name type="common">Rotifer</name>
    <dbReference type="NCBI Taxonomy" id="249248"/>
    <lineage>
        <taxon>Eukaryota</taxon>
        <taxon>Metazoa</taxon>
        <taxon>Spiralia</taxon>
        <taxon>Gnathifera</taxon>
        <taxon>Rotifera</taxon>
        <taxon>Eurotatoria</taxon>
        <taxon>Bdelloidea</taxon>
        <taxon>Adinetida</taxon>
        <taxon>Adinetidae</taxon>
        <taxon>Adineta</taxon>
    </lineage>
</organism>
<reference evidence="1" key="1">
    <citation type="submission" date="2021-02" db="EMBL/GenBank/DDBJ databases">
        <authorList>
            <person name="Nowell W R."/>
        </authorList>
    </citation>
    <scope>NUCLEOTIDE SEQUENCE</scope>
</reference>
<keyword evidence="2" id="KW-1185">Reference proteome</keyword>
<proteinExistence type="predicted"/>
<gene>
    <name evidence="1" type="ORF">XAT740_LOCUS2875</name>
</gene>
<comment type="caution">
    <text evidence="1">The sequence shown here is derived from an EMBL/GenBank/DDBJ whole genome shotgun (WGS) entry which is preliminary data.</text>
</comment>
<sequence>MPVSRNYWYRIWGAHRHPFTLKEAGLYSRRIDQRLRTYLVMEQHGPGKSHAPTQYDTLREPLYRTKWIKTWNADTPIDTQRILNEVRQKYKFENPYDDIAK</sequence>
<evidence type="ECO:0000313" key="1">
    <source>
        <dbReference type="EMBL" id="CAF0798958.1"/>
    </source>
</evidence>
<evidence type="ECO:0000313" key="2">
    <source>
        <dbReference type="Proteomes" id="UP000663828"/>
    </source>
</evidence>
<dbReference type="EMBL" id="CAJNOR010000106">
    <property type="protein sequence ID" value="CAF0798958.1"/>
    <property type="molecule type" value="Genomic_DNA"/>
</dbReference>
<name>A0A813SQ39_ADIRI</name>
<protein>
    <submittedName>
        <fullName evidence="1">Uncharacterized protein</fullName>
    </submittedName>
</protein>
<accession>A0A813SQ39</accession>